<proteinExistence type="predicted"/>
<evidence type="ECO:0008006" key="3">
    <source>
        <dbReference type="Google" id="ProtNLM"/>
    </source>
</evidence>
<dbReference type="Proteomes" id="UP000249522">
    <property type="component" value="Unassembled WGS sequence"/>
</dbReference>
<keyword evidence="2" id="KW-1185">Reference proteome</keyword>
<name>A0A2W1LTL5_9BACL</name>
<gene>
    <name evidence="1" type="ORF">DNH61_01035</name>
</gene>
<dbReference type="AlphaFoldDB" id="A0A2W1LTL5"/>
<reference evidence="1 2" key="1">
    <citation type="submission" date="2018-06" db="EMBL/GenBank/DDBJ databases">
        <title>Paenibacillus imtechensis sp. nov.</title>
        <authorList>
            <person name="Pinnaka A.K."/>
            <person name="Singh H."/>
            <person name="Kaur M."/>
        </authorList>
    </citation>
    <scope>NUCLEOTIDE SEQUENCE [LARGE SCALE GENOMIC DNA]</scope>
    <source>
        <strain evidence="1 2">SMB1</strain>
    </source>
</reference>
<dbReference type="EMBL" id="QKRB01000006">
    <property type="protein sequence ID" value="PZD97874.1"/>
    <property type="molecule type" value="Genomic_DNA"/>
</dbReference>
<evidence type="ECO:0000313" key="1">
    <source>
        <dbReference type="EMBL" id="PZD97874.1"/>
    </source>
</evidence>
<comment type="caution">
    <text evidence="1">The sequence shown here is derived from an EMBL/GenBank/DDBJ whole genome shotgun (WGS) entry which is preliminary data.</text>
</comment>
<dbReference type="OrthoDB" id="2706506at2"/>
<organism evidence="1 2">
    <name type="scientific">Paenibacillus sambharensis</name>
    <dbReference type="NCBI Taxonomy" id="1803190"/>
    <lineage>
        <taxon>Bacteria</taxon>
        <taxon>Bacillati</taxon>
        <taxon>Bacillota</taxon>
        <taxon>Bacilli</taxon>
        <taxon>Bacillales</taxon>
        <taxon>Paenibacillaceae</taxon>
        <taxon>Paenibacillus</taxon>
    </lineage>
</organism>
<protein>
    <recommendedName>
        <fullName evidence="3">Hydrolase</fullName>
    </recommendedName>
</protein>
<sequence>MKEHYYVSITSGTIEKHRPEADYMEIEATPEELEQLQRLIVREEADDRISHFKAPIPYKSNDKEQTATDFSDDIRDLYAMIYKLGTESTKQFIRDNRLIEKLQDTDYDYPGYETSKNGGQA</sequence>
<dbReference type="RefSeq" id="WP_111144837.1">
    <property type="nucleotide sequence ID" value="NZ_QKRB01000006.1"/>
</dbReference>
<accession>A0A2W1LTL5</accession>
<evidence type="ECO:0000313" key="2">
    <source>
        <dbReference type="Proteomes" id="UP000249522"/>
    </source>
</evidence>